<comment type="caution">
    <text evidence="1">The sequence shown here is derived from an EMBL/GenBank/DDBJ whole genome shotgun (WGS) entry which is preliminary data.</text>
</comment>
<organism evidence="1 2">
    <name type="scientific">Austropuccinia psidii MF-1</name>
    <dbReference type="NCBI Taxonomy" id="1389203"/>
    <lineage>
        <taxon>Eukaryota</taxon>
        <taxon>Fungi</taxon>
        <taxon>Dikarya</taxon>
        <taxon>Basidiomycota</taxon>
        <taxon>Pucciniomycotina</taxon>
        <taxon>Pucciniomycetes</taxon>
        <taxon>Pucciniales</taxon>
        <taxon>Sphaerophragmiaceae</taxon>
        <taxon>Austropuccinia</taxon>
    </lineage>
</organism>
<proteinExistence type="predicted"/>
<sequence length="134" mass="15598">MIEMGHKKSEDALVKMCGKSGLKWKEYLPLVTLADRISTKITTVYTSFKLQFCQKEVLPIEIKAKTYLEIGWHKVQSTEDLLEARAEQLSGKEEMGKRAKEKLKKAREDLVKYWDRKLAHKIRKPLHPCEIVLV</sequence>
<evidence type="ECO:0000313" key="1">
    <source>
        <dbReference type="EMBL" id="MBW0472420.1"/>
    </source>
</evidence>
<evidence type="ECO:0000313" key="2">
    <source>
        <dbReference type="Proteomes" id="UP000765509"/>
    </source>
</evidence>
<reference evidence="1" key="1">
    <citation type="submission" date="2021-03" db="EMBL/GenBank/DDBJ databases">
        <title>Draft genome sequence of rust myrtle Austropuccinia psidii MF-1, a brazilian biotype.</title>
        <authorList>
            <person name="Quecine M.C."/>
            <person name="Pachon D.M.R."/>
            <person name="Bonatelli M.L."/>
            <person name="Correr F.H."/>
            <person name="Franceschini L.M."/>
            <person name="Leite T.F."/>
            <person name="Margarido G.R.A."/>
            <person name="Almeida C.A."/>
            <person name="Ferrarezi J.A."/>
            <person name="Labate C.A."/>
        </authorList>
    </citation>
    <scope>NUCLEOTIDE SEQUENCE</scope>
    <source>
        <strain evidence="1">MF-1</strain>
    </source>
</reference>
<dbReference type="Proteomes" id="UP000765509">
    <property type="component" value="Unassembled WGS sequence"/>
</dbReference>
<accession>A0A9Q3GMM0</accession>
<keyword evidence="2" id="KW-1185">Reference proteome</keyword>
<dbReference type="EMBL" id="AVOT02003084">
    <property type="protein sequence ID" value="MBW0472420.1"/>
    <property type="molecule type" value="Genomic_DNA"/>
</dbReference>
<protein>
    <submittedName>
        <fullName evidence="1">Uncharacterized protein</fullName>
    </submittedName>
</protein>
<name>A0A9Q3GMM0_9BASI</name>
<gene>
    <name evidence="1" type="ORF">O181_012135</name>
</gene>
<dbReference type="AlphaFoldDB" id="A0A9Q3GMM0"/>